<keyword evidence="9" id="KW-0206">Cytoskeleton</keyword>
<dbReference type="PROSITE" id="PS00411">
    <property type="entry name" value="KINESIN_MOTOR_1"/>
    <property type="match status" value="1"/>
</dbReference>
<comment type="similarity">
    <text evidence="2">Belongs to the TRAFAC class myosin-kinesin ATPase superfamily. Kinesin family. KIN-14 subfamily.</text>
</comment>
<keyword evidence="16" id="KW-1185">Reference proteome</keyword>
<evidence type="ECO:0000256" key="5">
    <source>
        <dbReference type="ARBA" id="ARBA00022741"/>
    </source>
</evidence>
<dbReference type="EMBL" id="ML119157">
    <property type="protein sequence ID" value="RPB08907.1"/>
    <property type="molecule type" value="Genomic_DNA"/>
</dbReference>
<evidence type="ECO:0000256" key="8">
    <source>
        <dbReference type="ARBA" id="ARBA00023175"/>
    </source>
</evidence>
<dbReference type="InterPro" id="IPR019821">
    <property type="entry name" value="Kinesin_motor_CS"/>
</dbReference>
<protein>
    <recommendedName>
        <fullName evidence="11">Kinesin-like protein</fullName>
    </recommendedName>
</protein>
<feature type="region of interest" description="Disordered" evidence="13">
    <location>
        <begin position="1"/>
        <end position="73"/>
    </location>
</feature>
<comment type="subcellular location">
    <subcellularLocation>
        <location evidence="1">Cytoplasm</location>
        <location evidence="1">Cytoskeleton</location>
    </subcellularLocation>
</comment>
<dbReference type="GO" id="GO:0008017">
    <property type="term" value="F:microtubule binding"/>
    <property type="evidence" value="ECO:0007669"/>
    <property type="project" value="InterPro"/>
</dbReference>
<keyword evidence="5 10" id="KW-0547">Nucleotide-binding</keyword>
<dbReference type="GO" id="GO:0005524">
    <property type="term" value="F:ATP binding"/>
    <property type="evidence" value="ECO:0007669"/>
    <property type="project" value="UniProtKB-UniRule"/>
</dbReference>
<feature type="coiled-coil region" evidence="12">
    <location>
        <begin position="92"/>
        <end position="212"/>
    </location>
</feature>
<dbReference type="STRING" id="1392247.A0A3N4KEI7"/>
<dbReference type="InterPro" id="IPR001752">
    <property type="entry name" value="Kinesin_motor_dom"/>
</dbReference>
<feature type="binding site" evidence="10">
    <location>
        <begin position="435"/>
        <end position="442"/>
    </location>
    <ligand>
        <name>ATP</name>
        <dbReference type="ChEBI" id="CHEBI:30616"/>
    </ligand>
</feature>
<keyword evidence="7 12" id="KW-0175">Coiled coil</keyword>
<evidence type="ECO:0000313" key="15">
    <source>
        <dbReference type="EMBL" id="RPB08907.1"/>
    </source>
</evidence>
<feature type="domain" description="Kinesin motor" evidence="14">
    <location>
        <begin position="343"/>
        <end position="677"/>
    </location>
</feature>
<evidence type="ECO:0000256" key="7">
    <source>
        <dbReference type="ARBA" id="ARBA00023054"/>
    </source>
</evidence>
<dbReference type="PROSITE" id="PS50067">
    <property type="entry name" value="KINESIN_MOTOR_2"/>
    <property type="match status" value="1"/>
</dbReference>
<dbReference type="Gene3D" id="3.40.850.10">
    <property type="entry name" value="Kinesin motor domain"/>
    <property type="match status" value="1"/>
</dbReference>
<keyword evidence="8 10" id="KW-0505">Motor protein</keyword>
<evidence type="ECO:0000256" key="4">
    <source>
        <dbReference type="ARBA" id="ARBA00022701"/>
    </source>
</evidence>
<evidence type="ECO:0000256" key="1">
    <source>
        <dbReference type="ARBA" id="ARBA00004245"/>
    </source>
</evidence>
<proteinExistence type="inferred from homology"/>
<sequence>MGRSNSSSGFSKSVGSRPNSSLGIRGGVPAPAPRTGISAPGPRPTSSLSDRPESGGSGGIDPTAAMPRRKAWDLKGRLEDTESAIEMMKSMMMQERTESNNIKEQLEDHKLKAYQLETMRVTLETKNTQVQLELENTMKKASELERLLDDERRDRRQERDDAARRLRDETDDIRRKLRDEVEALIKSNREAMENLERRARMEIEDERAARQREVQEISTRAAMERQKLEMEMGGSAREIRGLKTELEATITELEREKAMTANLKSTLSESSSTTLQLESSARALRTRIEMLESAGQSQAQSFAELEQRLRQALEETAIAKEKLRVEETLRRKLHNQVQELKGNIRVFCRVRPTLPAEAGGGAEMQFPDTDKEGKEIQIIGAAEKSALGNVVTKAYPFSFDKVFGPTAQNPEVFEEISQLVQSALDGYNVCIFCYGQTGSGKTYTMSSSDGMIPKAVHQIYETAKQLEEKGWTYTMEGQFVEVYNENINDLLGQADDFDKKKHEIRHDPKECKTTITDINTVVLDNPAKVEQILNRASKTRSVAATQANERSSRSHSVFILKLRGVNSVTGERSEGTLNLVDLAGSERLAHSQATGDRLKETQSINKSLSCLGDVIAALGNGKEGAHIPYRNSKLTYLLQYSLGGNSKCLMFVMVSPMQAHLAETLTSLKFATKVNNTSIGTAKKQSKVSA</sequence>
<dbReference type="PANTHER" id="PTHR47972">
    <property type="entry name" value="KINESIN-LIKE PROTEIN KLP-3"/>
    <property type="match status" value="1"/>
</dbReference>
<dbReference type="SMART" id="SM00129">
    <property type="entry name" value="KISc"/>
    <property type="match status" value="1"/>
</dbReference>
<dbReference type="GO" id="GO:0007018">
    <property type="term" value="P:microtubule-based movement"/>
    <property type="evidence" value="ECO:0007669"/>
    <property type="project" value="InterPro"/>
</dbReference>
<organism evidence="15 16">
    <name type="scientific">Morchella conica CCBAS932</name>
    <dbReference type="NCBI Taxonomy" id="1392247"/>
    <lineage>
        <taxon>Eukaryota</taxon>
        <taxon>Fungi</taxon>
        <taxon>Dikarya</taxon>
        <taxon>Ascomycota</taxon>
        <taxon>Pezizomycotina</taxon>
        <taxon>Pezizomycetes</taxon>
        <taxon>Pezizales</taxon>
        <taxon>Morchellaceae</taxon>
        <taxon>Morchella</taxon>
    </lineage>
</organism>
<feature type="coiled-coil region" evidence="12">
    <location>
        <begin position="302"/>
        <end position="343"/>
    </location>
</feature>
<dbReference type="PRINTS" id="PR00380">
    <property type="entry name" value="KINESINHEAVY"/>
</dbReference>
<evidence type="ECO:0000256" key="10">
    <source>
        <dbReference type="PROSITE-ProRule" id="PRU00283"/>
    </source>
</evidence>
<dbReference type="OrthoDB" id="3176171at2759"/>
<dbReference type="AlphaFoldDB" id="A0A3N4KEI7"/>
<evidence type="ECO:0000256" key="2">
    <source>
        <dbReference type="ARBA" id="ARBA00010899"/>
    </source>
</evidence>
<evidence type="ECO:0000256" key="13">
    <source>
        <dbReference type="SAM" id="MobiDB-lite"/>
    </source>
</evidence>
<name>A0A3N4KEI7_9PEZI</name>
<dbReference type="InterPro" id="IPR036961">
    <property type="entry name" value="Kinesin_motor_dom_sf"/>
</dbReference>
<evidence type="ECO:0000313" key="16">
    <source>
        <dbReference type="Proteomes" id="UP000277580"/>
    </source>
</evidence>
<dbReference type="GO" id="GO:0090307">
    <property type="term" value="P:mitotic spindle assembly"/>
    <property type="evidence" value="ECO:0007669"/>
    <property type="project" value="UniProtKB-ARBA"/>
</dbReference>
<dbReference type="InterPro" id="IPR027417">
    <property type="entry name" value="P-loop_NTPase"/>
</dbReference>
<evidence type="ECO:0000256" key="12">
    <source>
        <dbReference type="SAM" id="Coils"/>
    </source>
</evidence>
<evidence type="ECO:0000256" key="9">
    <source>
        <dbReference type="ARBA" id="ARBA00023212"/>
    </source>
</evidence>
<gene>
    <name evidence="15" type="ORF">P167DRAFT_555153</name>
</gene>
<dbReference type="GO" id="GO:0005874">
    <property type="term" value="C:microtubule"/>
    <property type="evidence" value="ECO:0007669"/>
    <property type="project" value="UniProtKB-KW"/>
</dbReference>
<evidence type="ECO:0000256" key="11">
    <source>
        <dbReference type="RuleBase" id="RU000394"/>
    </source>
</evidence>
<feature type="coiled-coil region" evidence="12">
    <location>
        <begin position="236"/>
        <end position="263"/>
    </location>
</feature>
<dbReference type="FunCoup" id="A0A3N4KEI7">
    <property type="interactions" value="316"/>
</dbReference>
<dbReference type="Pfam" id="PF00225">
    <property type="entry name" value="Kinesin"/>
    <property type="match status" value="1"/>
</dbReference>
<keyword evidence="3" id="KW-0963">Cytoplasm</keyword>
<keyword evidence="4 11" id="KW-0493">Microtubule</keyword>
<dbReference type="Proteomes" id="UP000277580">
    <property type="component" value="Unassembled WGS sequence"/>
</dbReference>
<dbReference type="InterPro" id="IPR027640">
    <property type="entry name" value="Kinesin-like_fam"/>
</dbReference>
<evidence type="ECO:0000256" key="6">
    <source>
        <dbReference type="ARBA" id="ARBA00022840"/>
    </source>
</evidence>
<dbReference type="SUPFAM" id="SSF52540">
    <property type="entry name" value="P-loop containing nucleoside triphosphate hydrolases"/>
    <property type="match status" value="1"/>
</dbReference>
<feature type="compositionally biased region" description="Low complexity" evidence="13">
    <location>
        <begin position="1"/>
        <end position="16"/>
    </location>
</feature>
<dbReference type="CDD" id="cd01366">
    <property type="entry name" value="KISc_C_terminal"/>
    <property type="match status" value="1"/>
</dbReference>
<dbReference type="InParanoid" id="A0A3N4KEI7"/>
<evidence type="ECO:0000256" key="3">
    <source>
        <dbReference type="ARBA" id="ARBA00022490"/>
    </source>
</evidence>
<dbReference type="GO" id="GO:0008569">
    <property type="term" value="F:minus-end-directed microtubule motor activity"/>
    <property type="evidence" value="ECO:0007669"/>
    <property type="project" value="UniProtKB-ARBA"/>
</dbReference>
<dbReference type="PANTHER" id="PTHR47972:SF45">
    <property type="entry name" value="PROTEIN CLARET SEGREGATIONAL"/>
    <property type="match status" value="1"/>
</dbReference>
<dbReference type="FunFam" id="3.40.850.10:FF:000065">
    <property type="entry name" value="Kinesin-like protein"/>
    <property type="match status" value="1"/>
</dbReference>
<reference evidence="15 16" key="1">
    <citation type="journal article" date="2018" name="Nat. Ecol. Evol.">
        <title>Pezizomycetes genomes reveal the molecular basis of ectomycorrhizal truffle lifestyle.</title>
        <authorList>
            <person name="Murat C."/>
            <person name="Payen T."/>
            <person name="Noel B."/>
            <person name="Kuo A."/>
            <person name="Morin E."/>
            <person name="Chen J."/>
            <person name="Kohler A."/>
            <person name="Krizsan K."/>
            <person name="Balestrini R."/>
            <person name="Da Silva C."/>
            <person name="Montanini B."/>
            <person name="Hainaut M."/>
            <person name="Levati E."/>
            <person name="Barry K.W."/>
            <person name="Belfiori B."/>
            <person name="Cichocki N."/>
            <person name="Clum A."/>
            <person name="Dockter R.B."/>
            <person name="Fauchery L."/>
            <person name="Guy J."/>
            <person name="Iotti M."/>
            <person name="Le Tacon F."/>
            <person name="Lindquist E.A."/>
            <person name="Lipzen A."/>
            <person name="Malagnac F."/>
            <person name="Mello A."/>
            <person name="Molinier V."/>
            <person name="Miyauchi S."/>
            <person name="Poulain J."/>
            <person name="Riccioni C."/>
            <person name="Rubini A."/>
            <person name="Sitrit Y."/>
            <person name="Splivallo R."/>
            <person name="Traeger S."/>
            <person name="Wang M."/>
            <person name="Zifcakova L."/>
            <person name="Wipf D."/>
            <person name="Zambonelli A."/>
            <person name="Paolocci F."/>
            <person name="Nowrousian M."/>
            <person name="Ottonello S."/>
            <person name="Baldrian P."/>
            <person name="Spatafora J.W."/>
            <person name="Henrissat B."/>
            <person name="Nagy L.G."/>
            <person name="Aury J.M."/>
            <person name="Wincker P."/>
            <person name="Grigoriev I.V."/>
            <person name="Bonfante P."/>
            <person name="Martin F.M."/>
        </authorList>
    </citation>
    <scope>NUCLEOTIDE SEQUENCE [LARGE SCALE GENOMIC DNA]</scope>
    <source>
        <strain evidence="15 16">CCBAS932</strain>
    </source>
</reference>
<accession>A0A3N4KEI7</accession>
<keyword evidence="6 10" id="KW-0067">ATP-binding</keyword>
<evidence type="ECO:0000259" key="14">
    <source>
        <dbReference type="PROSITE" id="PS50067"/>
    </source>
</evidence>